<dbReference type="CDD" id="cd06110">
    <property type="entry name" value="BSuCS-II_like"/>
    <property type="match status" value="1"/>
</dbReference>
<dbReference type="EMBL" id="DP000238">
    <property type="protein sequence ID" value="ABK77435.1"/>
    <property type="molecule type" value="Genomic_DNA"/>
</dbReference>
<proteinExistence type="inferred from homology"/>
<sequence>MLASQFPRPPLRLYRGRITPGKSKRMRPHSGRPGIRPWPDRGTGHIRPGTCHATCRGRATRSRYNNKTSPDPAMEPSIDTKNIGLRGIPVADTRISNIDGKQGRLIYRGYDISDLSSKSNFEEVAYLLLHDGLPTKDRLSAFNSRLVEARWIPKQMQINMGNWRKDADPMDMLQAFVAALAGYYDEEFANKEASYDRAINLIGKVPTIVASWHRIRNGEDLIDPDPALSHAANFLHMMTGKVPDKEMERIFDTCLILHADHTFNASTFAARQVASTRAHMYSAASAAIGALSGELHGGANYEVMRMLLDMGSVEAVVPWIRKRMDDGQRIMGMGHAVYKTYDPRATVLKELSRRLAAKTGQPWFAITEKVEQATADEMKKRKGVEIYPNVDLYSASVYYMLDIPMDLNTPIFAISRVAGWAAHIIEEKFAEAAPKPALYRPKAVYVGKYCGPEGCEYKALDLRES</sequence>
<dbReference type="Pfam" id="PF00285">
    <property type="entry name" value="Citrate_synt"/>
    <property type="match status" value="1"/>
</dbReference>
<feature type="region of interest" description="Disordered" evidence="4">
    <location>
        <begin position="1"/>
        <end position="48"/>
    </location>
</feature>
<dbReference type="PRINTS" id="PR00143">
    <property type="entry name" value="CITRTSNTHASE"/>
</dbReference>
<gene>
    <name evidence="5" type="ordered locus">CENSYa_0802</name>
</gene>
<reference evidence="5 6" key="1">
    <citation type="journal article" date="2006" name="Proc. Natl. Acad. Sci. U.S.A.">
        <title>Genomic analysis of the uncultivated marine crenarchaeote Cenarchaeum symbiosum.</title>
        <authorList>
            <person name="Hallam S.J."/>
            <person name="Konstantinidis K.T."/>
            <person name="Putnam N."/>
            <person name="Schleper C."/>
            <person name="Watanabe Y."/>
            <person name="Sugahara J."/>
            <person name="Preston C."/>
            <person name="de la Torre J."/>
            <person name="Richardson P.M."/>
            <person name="DeLong E.F."/>
        </authorList>
    </citation>
    <scope>NUCLEOTIDE SEQUENCE [LARGE SCALE GENOMIC DNA]</scope>
    <source>
        <strain evidence="6">A</strain>
    </source>
</reference>
<comment type="similarity">
    <text evidence="1 3">Belongs to the citrate synthase family.</text>
</comment>
<dbReference type="PANTHER" id="PTHR11739">
    <property type="entry name" value="CITRATE SYNTHASE"/>
    <property type="match status" value="1"/>
</dbReference>
<dbReference type="PANTHER" id="PTHR11739:SF4">
    <property type="entry name" value="CITRATE SYNTHASE, PEROXISOMAL"/>
    <property type="match status" value="1"/>
</dbReference>
<dbReference type="SUPFAM" id="SSF48256">
    <property type="entry name" value="Citrate synthase"/>
    <property type="match status" value="1"/>
</dbReference>
<dbReference type="Proteomes" id="UP000000758">
    <property type="component" value="Chromosome"/>
</dbReference>
<dbReference type="GO" id="GO:0006099">
    <property type="term" value="P:tricarboxylic acid cycle"/>
    <property type="evidence" value="ECO:0007669"/>
    <property type="project" value="TreeGrafter"/>
</dbReference>
<protein>
    <recommendedName>
        <fullName evidence="3">Citrate synthase</fullName>
    </recommendedName>
</protein>
<evidence type="ECO:0000256" key="2">
    <source>
        <dbReference type="ARBA" id="ARBA00022679"/>
    </source>
</evidence>
<keyword evidence="6" id="KW-1185">Reference proteome</keyword>
<dbReference type="InterPro" id="IPR002020">
    <property type="entry name" value="Citrate_synthase"/>
</dbReference>
<dbReference type="InterPro" id="IPR016143">
    <property type="entry name" value="Citrate_synth-like_sm_a-sub"/>
</dbReference>
<dbReference type="HOGENOM" id="CLU_025068_2_1_2"/>
<dbReference type="Gene3D" id="1.10.230.10">
    <property type="entry name" value="Cytochrome P450-Terp, domain 2"/>
    <property type="match status" value="1"/>
</dbReference>
<dbReference type="InterPro" id="IPR036969">
    <property type="entry name" value="Citrate_synthase_sf"/>
</dbReference>
<feature type="region of interest" description="Disordered" evidence="4">
    <location>
        <begin position="60"/>
        <end position="80"/>
    </location>
</feature>
<evidence type="ECO:0000313" key="6">
    <source>
        <dbReference type="Proteomes" id="UP000000758"/>
    </source>
</evidence>
<name>A0RVR8_CENSY</name>
<organism evidence="5 6">
    <name type="scientific">Cenarchaeum symbiosum (strain A)</name>
    <dbReference type="NCBI Taxonomy" id="414004"/>
    <lineage>
        <taxon>Archaea</taxon>
        <taxon>Nitrososphaerota</taxon>
        <taxon>Candidatus Cenarchaeales</taxon>
        <taxon>Candidatus Cenarchaeaceae</taxon>
        <taxon>Candidatus Cenarchaeum</taxon>
    </lineage>
</organism>
<dbReference type="Gene3D" id="1.10.580.10">
    <property type="entry name" value="Citrate Synthase, domain 1"/>
    <property type="match status" value="1"/>
</dbReference>
<dbReference type="GO" id="GO:0005975">
    <property type="term" value="P:carbohydrate metabolic process"/>
    <property type="evidence" value="ECO:0007669"/>
    <property type="project" value="TreeGrafter"/>
</dbReference>
<dbReference type="GO" id="GO:0046912">
    <property type="term" value="F:acyltransferase activity, acyl groups converted into alkyl on transfer"/>
    <property type="evidence" value="ECO:0007669"/>
    <property type="project" value="InterPro"/>
</dbReference>
<dbReference type="EnsemblBacteria" id="ABK77435">
    <property type="protein sequence ID" value="ABK77435"/>
    <property type="gene ID" value="CENSYa_0802"/>
</dbReference>
<dbReference type="PATRIC" id="fig|414004.10.peg.739"/>
<dbReference type="AlphaFoldDB" id="A0RVR8"/>
<evidence type="ECO:0000256" key="4">
    <source>
        <dbReference type="SAM" id="MobiDB-lite"/>
    </source>
</evidence>
<evidence type="ECO:0000313" key="5">
    <source>
        <dbReference type="EMBL" id="ABK77435.1"/>
    </source>
</evidence>
<keyword evidence="2 3" id="KW-0808">Transferase</keyword>
<dbReference type="STRING" id="414004.CENSYa_0802"/>
<dbReference type="KEGG" id="csy:CENSYa_0802"/>
<keyword evidence="5" id="KW-0012">Acyltransferase</keyword>
<accession>A0RVR8</accession>
<dbReference type="InterPro" id="IPR016142">
    <property type="entry name" value="Citrate_synth-like_lrg_a-sub"/>
</dbReference>
<evidence type="ECO:0000256" key="3">
    <source>
        <dbReference type="RuleBase" id="RU000441"/>
    </source>
</evidence>
<evidence type="ECO:0000256" key="1">
    <source>
        <dbReference type="ARBA" id="ARBA00010566"/>
    </source>
</evidence>